<keyword evidence="3" id="KW-1185">Reference proteome</keyword>
<evidence type="ECO:0000259" key="1">
    <source>
        <dbReference type="Pfam" id="PF07508"/>
    </source>
</evidence>
<comment type="caution">
    <text evidence="2">The sequence shown here is derived from an EMBL/GenBank/DDBJ whole genome shotgun (WGS) entry which is preliminary data.</text>
</comment>
<accession>A0ABU0AJV1</accession>
<sequence length="122" mass="14445">MMFYQKKSTYNTFKTYALFNVFYLMKLIIKSSVTTISILQSHTFAFPALTVQRVFDLKEQYSLWSLTKIAEQLNKEGHQTKQGKLFTKVQIKRILDRKAFYSGSYRYGEKQHMANIKPFYNG</sequence>
<dbReference type="Gene3D" id="3.90.1750.20">
    <property type="entry name" value="Putative Large Serine Recombinase, Chain B, Domain 2"/>
    <property type="match status" value="1"/>
</dbReference>
<dbReference type="InterPro" id="IPR011109">
    <property type="entry name" value="DNA_bind_recombinase_dom"/>
</dbReference>
<name>A0ABU0AJV1_9BACI</name>
<evidence type="ECO:0000313" key="2">
    <source>
        <dbReference type="EMBL" id="MDQ0271320.1"/>
    </source>
</evidence>
<dbReference type="InterPro" id="IPR038109">
    <property type="entry name" value="DNA_bind_recomb_sf"/>
</dbReference>
<dbReference type="Proteomes" id="UP001238088">
    <property type="component" value="Unassembled WGS sequence"/>
</dbReference>
<proteinExistence type="predicted"/>
<protein>
    <recommendedName>
        <fullName evidence="1">Recombinase domain-containing protein</fullName>
    </recommendedName>
</protein>
<gene>
    <name evidence="2" type="ORF">J2S17_003208</name>
</gene>
<evidence type="ECO:0000313" key="3">
    <source>
        <dbReference type="Proteomes" id="UP001238088"/>
    </source>
</evidence>
<dbReference type="Pfam" id="PF07508">
    <property type="entry name" value="Recombinase"/>
    <property type="match status" value="1"/>
</dbReference>
<feature type="domain" description="Recombinase" evidence="1">
    <location>
        <begin position="49"/>
        <end position="111"/>
    </location>
</feature>
<organism evidence="2 3">
    <name type="scientific">Cytobacillus purgationiresistens</name>
    <dbReference type="NCBI Taxonomy" id="863449"/>
    <lineage>
        <taxon>Bacteria</taxon>
        <taxon>Bacillati</taxon>
        <taxon>Bacillota</taxon>
        <taxon>Bacilli</taxon>
        <taxon>Bacillales</taxon>
        <taxon>Bacillaceae</taxon>
        <taxon>Cytobacillus</taxon>
    </lineage>
</organism>
<reference evidence="2 3" key="1">
    <citation type="submission" date="2023-07" db="EMBL/GenBank/DDBJ databases">
        <title>Genomic Encyclopedia of Type Strains, Phase IV (KMG-IV): sequencing the most valuable type-strain genomes for metagenomic binning, comparative biology and taxonomic classification.</title>
        <authorList>
            <person name="Goeker M."/>
        </authorList>
    </citation>
    <scope>NUCLEOTIDE SEQUENCE [LARGE SCALE GENOMIC DNA]</scope>
    <source>
        <strain evidence="2 3">DSM 23494</strain>
    </source>
</reference>
<dbReference type="EMBL" id="JAUSUB010000014">
    <property type="protein sequence ID" value="MDQ0271320.1"/>
    <property type="molecule type" value="Genomic_DNA"/>
</dbReference>